<organism evidence="1">
    <name type="scientific">uncultured Caudovirales phage</name>
    <dbReference type="NCBI Taxonomy" id="2100421"/>
    <lineage>
        <taxon>Viruses</taxon>
        <taxon>Duplodnaviria</taxon>
        <taxon>Heunggongvirae</taxon>
        <taxon>Uroviricota</taxon>
        <taxon>Caudoviricetes</taxon>
        <taxon>Peduoviridae</taxon>
        <taxon>Maltschvirus</taxon>
        <taxon>Maltschvirus maltsch</taxon>
    </lineage>
</organism>
<gene>
    <name evidence="1" type="ORF">UFOVP449_265</name>
</gene>
<reference evidence="1" key="1">
    <citation type="submission" date="2020-04" db="EMBL/GenBank/DDBJ databases">
        <authorList>
            <person name="Chiriac C."/>
            <person name="Salcher M."/>
            <person name="Ghai R."/>
            <person name="Kavagutti S V."/>
        </authorList>
    </citation>
    <scope>NUCLEOTIDE SEQUENCE</scope>
</reference>
<sequence length="62" mass="7537">MIRQEIIRFNDMLYTVKRKFSDQSVRIDKVQELRELLECDIVLKQNGWLFYCQQIAEAEVIE</sequence>
<evidence type="ECO:0000313" key="1">
    <source>
        <dbReference type="EMBL" id="CAB4143745.1"/>
    </source>
</evidence>
<proteinExistence type="predicted"/>
<protein>
    <submittedName>
        <fullName evidence="1">Uncharacterized protein</fullName>
    </submittedName>
</protein>
<name>A0A6J5M9R3_9CAUD</name>
<accession>A0A6J5M9R3</accession>
<dbReference type="EMBL" id="LR796420">
    <property type="protein sequence ID" value="CAB4143745.1"/>
    <property type="molecule type" value="Genomic_DNA"/>
</dbReference>